<organism evidence="1">
    <name type="scientific">Notodromas monacha</name>
    <dbReference type="NCBI Taxonomy" id="399045"/>
    <lineage>
        <taxon>Eukaryota</taxon>
        <taxon>Metazoa</taxon>
        <taxon>Ecdysozoa</taxon>
        <taxon>Arthropoda</taxon>
        <taxon>Crustacea</taxon>
        <taxon>Oligostraca</taxon>
        <taxon>Ostracoda</taxon>
        <taxon>Podocopa</taxon>
        <taxon>Podocopida</taxon>
        <taxon>Cypridocopina</taxon>
        <taxon>Cypridoidea</taxon>
        <taxon>Cyprididae</taxon>
        <taxon>Notodromas</taxon>
    </lineage>
</organism>
<name>A0A7R9C0S6_9CRUS</name>
<accession>A0A7R9C0S6</accession>
<evidence type="ECO:0000313" key="2">
    <source>
        <dbReference type="Proteomes" id="UP000678499"/>
    </source>
</evidence>
<dbReference type="Proteomes" id="UP000678499">
    <property type="component" value="Unassembled WGS sequence"/>
</dbReference>
<gene>
    <name evidence="1" type="ORF">NMOB1V02_LOCUS11494</name>
</gene>
<keyword evidence="2" id="KW-1185">Reference proteome</keyword>
<protein>
    <submittedName>
        <fullName evidence="1">Uncharacterized protein</fullName>
    </submittedName>
</protein>
<proteinExistence type="predicted"/>
<dbReference type="EMBL" id="CAJPEX010006354">
    <property type="protein sequence ID" value="CAG0924038.1"/>
    <property type="molecule type" value="Genomic_DNA"/>
</dbReference>
<feature type="non-terminal residue" evidence="1">
    <location>
        <position position="167"/>
    </location>
</feature>
<reference evidence="1" key="1">
    <citation type="submission" date="2020-11" db="EMBL/GenBank/DDBJ databases">
        <authorList>
            <person name="Tran Van P."/>
        </authorList>
    </citation>
    <scope>NUCLEOTIDE SEQUENCE</scope>
</reference>
<dbReference type="AlphaFoldDB" id="A0A7R9C0S6"/>
<evidence type="ECO:0000313" key="1">
    <source>
        <dbReference type="EMBL" id="CAD7283886.1"/>
    </source>
</evidence>
<sequence>LPSLFVLKKHSLWDQKRAAANLHAKPNTASVLKLSVSPTPLMCATLLDHRRPTKCCGDTRLEWGSLWWRHAQLSGLTGLRSNAAVPSITFRLKKHSLWDQKRAAANLHAKPNTASVLKLSVSPTPVLFVFHFFKVLSFNSLRFFRASLKCFLCRDSSAGPQMTITRN</sequence>
<dbReference type="EMBL" id="OA888391">
    <property type="protein sequence ID" value="CAD7283886.1"/>
    <property type="molecule type" value="Genomic_DNA"/>
</dbReference>